<keyword evidence="3" id="KW-1185">Reference proteome</keyword>
<dbReference type="Gene3D" id="3.60.40.10">
    <property type="entry name" value="PPM-type phosphatase domain"/>
    <property type="match status" value="1"/>
</dbReference>
<evidence type="ECO:0000259" key="1">
    <source>
        <dbReference type="PROSITE" id="PS51746"/>
    </source>
</evidence>
<evidence type="ECO:0000313" key="3">
    <source>
        <dbReference type="Proteomes" id="UP000030762"/>
    </source>
</evidence>
<dbReference type="PANTHER" id="PTHR47992">
    <property type="entry name" value="PROTEIN PHOSPHATASE"/>
    <property type="match status" value="1"/>
</dbReference>
<dbReference type="InParanoid" id="T0QFK8"/>
<dbReference type="InterPro" id="IPR036457">
    <property type="entry name" value="PPM-type-like_dom_sf"/>
</dbReference>
<dbReference type="EMBL" id="JH767164">
    <property type="protein sequence ID" value="EQC32380.1"/>
    <property type="molecule type" value="Genomic_DNA"/>
</dbReference>
<reference evidence="2 3" key="1">
    <citation type="submission" date="2012-04" db="EMBL/GenBank/DDBJ databases">
        <title>The Genome Sequence of Saprolegnia declina VS20.</title>
        <authorList>
            <consortium name="The Broad Institute Genome Sequencing Platform"/>
            <person name="Russ C."/>
            <person name="Nusbaum C."/>
            <person name="Tyler B."/>
            <person name="van West P."/>
            <person name="Dieguez-Uribeondo J."/>
            <person name="de Bruijn I."/>
            <person name="Tripathy S."/>
            <person name="Jiang R."/>
            <person name="Young S.K."/>
            <person name="Zeng Q."/>
            <person name="Gargeya S."/>
            <person name="Fitzgerald M."/>
            <person name="Haas B."/>
            <person name="Abouelleil A."/>
            <person name="Alvarado L."/>
            <person name="Arachchi H.M."/>
            <person name="Berlin A."/>
            <person name="Chapman S.B."/>
            <person name="Goldberg J."/>
            <person name="Griggs A."/>
            <person name="Gujja S."/>
            <person name="Hansen M."/>
            <person name="Howarth C."/>
            <person name="Imamovic A."/>
            <person name="Larimer J."/>
            <person name="McCowen C."/>
            <person name="Montmayeur A."/>
            <person name="Murphy C."/>
            <person name="Neiman D."/>
            <person name="Pearson M."/>
            <person name="Priest M."/>
            <person name="Roberts A."/>
            <person name="Saif S."/>
            <person name="Shea T."/>
            <person name="Sisk P."/>
            <person name="Sykes S."/>
            <person name="Wortman J."/>
            <person name="Nusbaum C."/>
            <person name="Birren B."/>
        </authorList>
    </citation>
    <scope>NUCLEOTIDE SEQUENCE [LARGE SCALE GENOMIC DNA]</scope>
    <source>
        <strain evidence="2 3">VS20</strain>
    </source>
</reference>
<dbReference type="STRING" id="1156394.T0QFK8"/>
<dbReference type="OMA" id="EDAYYIG"/>
<protein>
    <recommendedName>
        <fullName evidence="1">PPM-type phosphatase domain-containing protein</fullName>
    </recommendedName>
</protein>
<sequence>MTTALGAGVATDKGPKRTQEDAYYIGGYQGRLTLNGFNGTGQVQELGCYGIFDGHGGERASRYAAEYVFPKILSRMDGAEATGPFAAKCTIEDAIKKGIHELDTDFCSLSNHCKTLSLGHGGIRQHTGTGIEDGSTCLVAIVRDGVVYVGNVGDSRAVLVKEFPNGKVNAVALSEDHKPEVPTERQRIEAAGGEVTGLVYGQRAPEFALSMWPFNRVVDVPRVNGILSMSRAIGDASLKPIISADADVTVHVLTAADKYLILACDGLWDVVSNTKAAKLAAKCATPDAAATALCKYAIRHGTEDNVTVVVVDLRGCSAVPESPANSVVVTNSHSVALDAHAALAPGPPRTQSLPRMK</sequence>
<dbReference type="Proteomes" id="UP000030762">
    <property type="component" value="Unassembled WGS sequence"/>
</dbReference>
<accession>T0QFK8</accession>
<dbReference type="eggNOG" id="KOG0698">
    <property type="taxonomic scope" value="Eukaryota"/>
</dbReference>
<dbReference type="Pfam" id="PF00481">
    <property type="entry name" value="PP2C"/>
    <property type="match status" value="1"/>
</dbReference>
<dbReference type="RefSeq" id="XP_008614321.1">
    <property type="nucleotide sequence ID" value="XM_008616099.1"/>
</dbReference>
<dbReference type="GeneID" id="19950853"/>
<dbReference type="PROSITE" id="PS51746">
    <property type="entry name" value="PPM_2"/>
    <property type="match status" value="1"/>
</dbReference>
<dbReference type="InterPro" id="IPR001932">
    <property type="entry name" value="PPM-type_phosphatase-like_dom"/>
</dbReference>
<organism evidence="2 3">
    <name type="scientific">Saprolegnia diclina (strain VS20)</name>
    <dbReference type="NCBI Taxonomy" id="1156394"/>
    <lineage>
        <taxon>Eukaryota</taxon>
        <taxon>Sar</taxon>
        <taxon>Stramenopiles</taxon>
        <taxon>Oomycota</taxon>
        <taxon>Saprolegniomycetes</taxon>
        <taxon>Saprolegniales</taxon>
        <taxon>Saprolegniaceae</taxon>
        <taxon>Saprolegnia</taxon>
    </lineage>
</organism>
<dbReference type="VEuPathDB" id="FungiDB:SDRG_10126"/>
<dbReference type="SUPFAM" id="SSF81606">
    <property type="entry name" value="PP2C-like"/>
    <property type="match status" value="1"/>
</dbReference>
<dbReference type="GO" id="GO:0004722">
    <property type="term" value="F:protein serine/threonine phosphatase activity"/>
    <property type="evidence" value="ECO:0007669"/>
    <property type="project" value="InterPro"/>
</dbReference>
<dbReference type="AlphaFoldDB" id="T0QFK8"/>
<feature type="domain" description="PPM-type phosphatase" evidence="1">
    <location>
        <begin position="6"/>
        <end position="313"/>
    </location>
</feature>
<evidence type="ECO:0000313" key="2">
    <source>
        <dbReference type="EMBL" id="EQC32380.1"/>
    </source>
</evidence>
<gene>
    <name evidence="2" type="ORF">SDRG_10126</name>
</gene>
<name>T0QFK8_SAPDV</name>
<dbReference type="InterPro" id="IPR015655">
    <property type="entry name" value="PP2C"/>
</dbReference>
<dbReference type="SMART" id="SM00332">
    <property type="entry name" value="PP2Cc"/>
    <property type="match status" value="1"/>
</dbReference>
<dbReference type="CDD" id="cd00143">
    <property type="entry name" value="PP2Cc"/>
    <property type="match status" value="1"/>
</dbReference>
<proteinExistence type="predicted"/>
<dbReference type="OrthoDB" id="10264738at2759"/>